<evidence type="ECO:0000259" key="2">
    <source>
        <dbReference type="PROSITE" id="PS50157"/>
    </source>
</evidence>
<dbReference type="GO" id="GO:0008270">
    <property type="term" value="F:zinc ion binding"/>
    <property type="evidence" value="ECO:0007669"/>
    <property type="project" value="UniProtKB-KW"/>
</dbReference>
<dbReference type="InterPro" id="IPR036236">
    <property type="entry name" value="Znf_C2H2_sf"/>
</dbReference>
<evidence type="ECO:0000313" key="3">
    <source>
        <dbReference type="EMBL" id="KAF6754999.1"/>
    </source>
</evidence>
<dbReference type="SUPFAM" id="SSF57667">
    <property type="entry name" value="beta-beta-alpha zinc fingers"/>
    <property type="match status" value="1"/>
</dbReference>
<protein>
    <recommendedName>
        <fullName evidence="2">C2H2-type domain-containing protein</fullName>
    </recommendedName>
</protein>
<dbReference type="Gene3D" id="3.30.160.60">
    <property type="entry name" value="Classic Zinc Finger"/>
    <property type="match status" value="1"/>
</dbReference>
<dbReference type="Proteomes" id="UP000521943">
    <property type="component" value="Unassembled WGS sequence"/>
</dbReference>
<accession>A0A8H6M6Q7</accession>
<keyword evidence="1" id="KW-0479">Metal-binding</keyword>
<dbReference type="PROSITE" id="PS00028">
    <property type="entry name" value="ZINC_FINGER_C2H2_1"/>
    <property type="match status" value="2"/>
</dbReference>
<reference evidence="3 4" key="1">
    <citation type="submission" date="2020-07" db="EMBL/GenBank/DDBJ databases">
        <title>Comparative genomics of pyrophilous fungi reveals a link between fire events and developmental genes.</title>
        <authorList>
            <consortium name="DOE Joint Genome Institute"/>
            <person name="Steindorff A.S."/>
            <person name="Carver A."/>
            <person name="Calhoun S."/>
            <person name="Stillman K."/>
            <person name="Liu H."/>
            <person name="Lipzen A."/>
            <person name="Pangilinan J."/>
            <person name="Labutti K."/>
            <person name="Bruns T.D."/>
            <person name="Grigoriev I.V."/>
        </authorList>
    </citation>
    <scope>NUCLEOTIDE SEQUENCE [LARGE SCALE GENOMIC DNA]</scope>
    <source>
        <strain evidence="3 4">CBS 144469</strain>
    </source>
</reference>
<dbReference type="Pfam" id="PF00096">
    <property type="entry name" value="zf-C2H2"/>
    <property type="match status" value="1"/>
</dbReference>
<keyword evidence="1" id="KW-0862">Zinc</keyword>
<proteinExistence type="predicted"/>
<gene>
    <name evidence="3" type="ORF">DFP72DRAFT_898206</name>
</gene>
<dbReference type="EMBL" id="JACGCI010000032">
    <property type="protein sequence ID" value="KAF6754999.1"/>
    <property type="molecule type" value="Genomic_DNA"/>
</dbReference>
<evidence type="ECO:0000256" key="1">
    <source>
        <dbReference type="PROSITE-ProRule" id="PRU00042"/>
    </source>
</evidence>
<keyword evidence="1" id="KW-0863">Zinc-finger</keyword>
<feature type="domain" description="C2H2-type" evidence="2">
    <location>
        <begin position="158"/>
        <end position="186"/>
    </location>
</feature>
<sequence>MVEIHIGIIRSNVTGLPKSIRPHPRVVEHPFLLTFQTYSQYRLKPTTSEVMRVSILSILSLTLALANFVSGHSDDAHRAREYVDDLSVRETSTDVLADISTRDLISELSEHLERRKWGTPHKLMNCPHCTRQFVVGNNLDEHIMGEHSLPNHAIGQAVKCPHCDRLFYAHNNLVEHIRMAHSRDRRR</sequence>
<name>A0A8H6M6Q7_9AGAR</name>
<dbReference type="InterPro" id="IPR013087">
    <property type="entry name" value="Znf_C2H2_type"/>
</dbReference>
<dbReference type="OrthoDB" id="8922241at2759"/>
<dbReference type="SMART" id="SM00355">
    <property type="entry name" value="ZnF_C2H2"/>
    <property type="match status" value="2"/>
</dbReference>
<comment type="caution">
    <text evidence="3">The sequence shown here is derived from an EMBL/GenBank/DDBJ whole genome shotgun (WGS) entry which is preliminary data.</text>
</comment>
<organism evidence="3 4">
    <name type="scientific">Ephemerocybe angulata</name>
    <dbReference type="NCBI Taxonomy" id="980116"/>
    <lineage>
        <taxon>Eukaryota</taxon>
        <taxon>Fungi</taxon>
        <taxon>Dikarya</taxon>
        <taxon>Basidiomycota</taxon>
        <taxon>Agaricomycotina</taxon>
        <taxon>Agaricomycetes</taxon>
        <taxon>Agaricomycetidae</taxon>
        <taxon>Agaricales</taxon>
        <taxon>Agaricineae</taxon>
        <taxon>Psathyrellaceae</taxon>
        <taxon>Ephemerocybe</taxon>
    </lineage>
</organism>
<dbReference type="AlphaFoldDB" id="A0A8H6M6Q7"/>
<evidence type="ECO:0000313" key="4">
    <source>
        <dbReference type="Proteomes" id="UP000521943"/>
    </source>
</evidence>
<dbReference type="PROSITE" id="PS50157">
    <property type="entry name" value="ZINC_FINGER_C2H2_2"/>
    <property type="match status" value="1"/>
</dbReference>
<keyword evidence="4" id="KW-1185">Reference proteome</keyword>